<dbReference type="Pfam" id="PF00566">
    <property type="entry name" value="RabGAP-TBC"/>
    <property type="match status" value="1"/>
</dbReference>
<comment type="caution">
    <text evidence="3">The sequence shown here is derived from an EMBL/GenBank/DDBJ whole genome shotgun (WGS) entry which is preliminary data.</text>
</comment>
<dbReference type="Gene3D" id="1.10.472.80">
    <property type="entry name" value="Ypt/Rab-GAP domain of gyp1p, domain 3"/>
    <property type="match status" value="1"/>
</dbReference>
<organism evidence="3 4">
    <name type="scientific">Filobasidium floriforme</name>
    <dbReference type="NCBI Taxonomy" id="5210"/>
    <lineage>
        <taxon>Eukaryota</taxon>
        <taxon>Fungi</taxon>
        <taxon>Dikarya</taxon>
        <taxon>Basidiomycota</taxon>
        <taxon>Agaricomycotina</taxon>
        <taxon>Tremellomycetes</taxon>
        <taxon>Filobasidiales</taxon>
        <taxon>Filobasidiaceae</taxon>
        <taxon>Filobasidium</taxon>
    </lineage>
</organism>
<accession>A0A8K0NTI8</accession>
<reference evidence="3" key="1">
    <citation type="submission" date="2020-04" db="EMBL/GenBank/DDBJ databases">
        <title>Analysis of mating type loci in Filobasidium floriforme.</title>
        <authorList>
            <person name="Nowrousian M."/>
        </authorList>
    </citation>
    <scope>NUCLEOTIDE SEQUENCE</scope>
    <source>
        <strain evidence="3">CBS 6242</strain>
    </source>
</reference>
<dbReference type="PROSITE" id="PS50086">
    <property type="entry name" value="TBC_RABGAP"/>
    <property type="match status" value="1"/>
</dbReference>
<dbReference type="AlphaFoldDB" id="A0A8K0NTI8"/>
<evidence type="ECO:0000313" key="4">
    <source>
        <dbReference type="Proteomes" id="UP000812966"/>
    </source>
</evidence>
<dbReference type="EMBL" id="JABELV010000003">
    <property type="protein sequence ID" value="KAG7575447.1"/>
    <property type="molecule type" value="Genomic_DNA"/>
</dbReference>
<evidence type="ECO:0000313" key="3">
    <source>
        <dbReference type="EMBL" id="KAG7575447.1"/>
    </source>
</evidence>
<sequence length="196" mass="21629">MSHVYACRHPKTSLAFDTTWIAAIFASQAFDTEQAYWLYESLMDRLAGDLKPIAIRVTSVVLPQLLAQQDQQLHADLSRKGFDSASYGALLVSWLPSIFASALPFPTVLRLMDLLILEGPLLLLRAALAILLVMSKRLISAESKEDILRLLLQPSADELVSPESLVKVMAKISLSDKVVEGLKTKALASLANQRRN</sequence>
<protein>
    <recommendedName>
        <fullName evidence="2">Rab-GAP TBC domain-containing protein</fullName>
    </recommendedName>
</protein>
<keyword evidence="4" id="KW-1185">Reference proteome</keyword>
<keyword evidence="1" id="KW-0812">Transmembrane</keyword>
<dbReference type="GO" id="GO:0005096">
    <property type="term" value="F:GTPase activator activity"/>
    <property type="evidence" value="ECO:0007669"/>
    <property type="project" value="TreeGrafter"/>
</dbReference>
<dbReference type="SUPFAM" id="SSF47923">
    <property type="entry name" value="Ypt/Rab-GAP domain of gyp1p"/>
    <property type="match status" value="1"/>
</dbReference>
<keyword evidence="1" id="KW-1133">Transmembrane helix</keyword>
<feature type="transmembrane region" description="Helical" evidence="1">
    <location>
        <begin position="114"/>
        <end position="134"/>
    </location>
</feature>
<proteinExistence type="predicted"/>
<evidence type="ECO:0000259" key="2">
    <source>
        <dbReference type="PROSITE" id="PS50086"/>
    </source>
</evidence>
<feature type="domain" description="Rab-GAP TBC" evidence="2">
    <location>
        <begin position="1"/>
        <end position="119"/>
    </location>
</feature>
<dbReference type="InterPro" id="IPR050302">
    <property type="entry name" value="Rab_GAP_TBC_domain"/>
</dbReference>
<dbReference type="InterPro" id="IPR035969">
    <property type="entry name" value="Rab-GAP_TBC_sf"/>
</dbReference>
<feature type="transmembrane region" description="Helical" evidence="1">
    <location>
        <begin position="87"/>
        <end position="108"/>
    </location>
</feature>
<dbReference type="PANTHER" id="PTHR47219:SF9">
    <property type="entry name" value="GTPASE ACTIVATING PROTEIN AND CENTROSOME-ASSOCIATED, ISOFORM B"/>
    <property type="match status" value="1"/>
</dbReference>
<dbReference type="GO" id="GO:0031267">
    <property type="term" value="F:small GTPase binding"/>
    <property type="evidence" value="ECO:0007669"/>
    <property type="project" value="TreeGrafter"/>
</dbReference>
<dbReference type="InterPro" id="IPR000195">
    <property type="entry name" value="Rab-GAP-TBC_dom"/>
</dbReference>
<gene>
    <name evidence="3" type="ORF">FFLO_00266</name>
</gene>
<keyword evidence="1" id="KW-0472">Membrane</keyword>
<evidence type="ECO:0000256" key="1">
    <source>
        <dbReference type="SAM" id="Phobius"/>
    </source>
</evidence>
<dbReference type="Proteomes" id="UP000812966">
    <property type="component" value="Unassembled WGS sequence"/>
</dbReference>
<name>A0A8K0NTI8_9TREE</name>
<dbReference type="PANTHER" id="PTHR47219">
    <property type="entry name" value="RAB GTPASE-ACTIVATING PROTEIN 1-LIKE"/>
    <property type="match status" value="1"/>
</dbReference>